<dbReference type="GO" id="GO:0016790">
    <property type="term" value="F:thiolester hydrolase activity"/>
    <property type="evidence" value="ECO:0007669"/>
    <property type="project" value="UniProtKB-ARBA"/>
</dbReference>
<proteinExistence type="predicted"/>
<dbReference type="EMBL" id="CP025612">
    <property type="protein sequence ID" value="AUN32137.1"/>
    <property type="molecule type" value="Genomic_DNA"/>
</dbReference>
<dbReference type="Pfam" id="PF03061">
    <property type="entry name" value="4HBT"/>
    <property type="match status" value="1"/>
</dbReference>
<organism evidence="1 2">
    <name type="scientific">Niveispirillum cyanobacteriorum</name>
    <dbReference type="NCBI Taxonomy" id="1612173"/>
    <lineage>
        <taxon>Bacteria</taxon>
        <taxon>Pseudomonadati</taxon>
        <taxon>Pseudomonadota</taxon>
        <taxon>Alphaproteobacteria</taxon>
        <taxon>Rhodospirillales</taxon>
        <taxon>Azospirillaceae</taxon>
        <taxon>Niveispirillum</taxon>
    </lineage>
</organism>
<keyword evidence="2" id="KW-1185">Reference proteome</keyword>
<dbReference type="Proteomes" id="UP000234752">
    <property type="component" value="Chromosome eg_2"/>
</dbReference>
<dbReference type="AlphaFoldDB" id="A0A2K9NGD1"/>
<protein>
    <submittedName>
        <fullName evidence="1">Thioesterase</fullName>
    </submittedName>
</protein>
<reference evidence="1 2" key="1">
    <citation type="submission" date="2017-12" db="EMBL/GenBank/DDBJ databases">
        <title>Genomes of bacteria within cyanobacterial aggregates.</title>
        <authorList>
            <person name="Cai H."/>
        </authorList>
    </citation>
    <scope>NUCLEOTIDE SEQUENCE [LARGE SCALE GENOMIC DNA]</scope>
    <source>
        <strain evidence="1 2">TH16</strain>
    </source>
</reference>
<dbReference type="KEGG" id="ncb:C0V82_17135"/>
<name>A0A2K9NGD1_9PROT</name>
<evidence type="ECO:0000313" key="2">
    <source>
        <dbReference type="Proteomes" id="UP000234752"/>
    </source>
</evidence>
<dbReference type="InterPro" id="IPR006683">
    <property type="entry name" value="Thioestr_dom"/>
</dbReference>
<dbReference type="SUPFAM" id="SSF54637">
    <property type="entry name" value="Thioesterase/thiol ester dehydrase-isomerase"/>
    <property type="match status" value="1"/>
</dbReference>
<accession>A0A2K9NGD1</accession>
<dbReference type="RefSeq" id="WP_102113687.1">
    <property type="nucleotide sequence ID" value="NZ_BMGN01000006.1"/>
</dbReference>
<dbReference type="InterPro" id="IPR029069">
    <property type="entry name" value="HotDog_dom_sf"/>
</dbReference>
<dbReference type="OrthoDB" id="9805304at2"/>
<dbReference type="CDD" id="cd03443">
    <property type="entry name" value="PaaI_thioesterase"/>
    <property type="match status" value="1"/>
</dbReference>
<gene>
    <name evidence="1" type="ORF">C0V82_17135</name>
</gene>
<evidence type="ECO:0000313" key="1">
    <source>
        <dbReference type="EMBL" id="AUN32137.1"/>
    </source>
</evidence>
<sequence length="145" mass="15627">MTATERPTALDVEGFIRLLDEHMPQVRAGGFSVLEMQWGRCTMQVEADERTIRAGGTISGPTMFTLADLALYGAVLSQIGNVPLAVTSDMTIHFLKKPPQRPLVGEARILKPGRRLAYGEVLIHSLGDPDPVAHATGTYAIPSSS</sequence>
<dbReference type="Gene3D" id="3.10.129.10">
    <property type="entry name" value="Hotdog Thioesterase"/>
    <property type="match status" value="1"/>
</dbReference>